<organism evidence="1 2">
    <name type="scientific">Bauhinia variegata</name>
    <name type="common">Purple orchid tree</name>
    <name type="synonym">Phanera variegata</name>
    <dbReference type="NCBI Taxonomy" id="167791"/>
    <lineage>
        <taxon>Eukaryota</taxon>
        <taxon>Viridiplantae</taxon>
        <taxon>Streptophyta</taxon>
        <taxon>Embryophyta</taxon>
        <taxon>Tracheophyta</taxon>
        <taxon>Spermatophyta</taxon>
        <taxon>Magnoliopsida</taxon>
        <taxon>eudicotyledons</taxon>
        <taxon>Gunneridae</taxon>
        <taxon>Pentapetalae</taxon>
        <taxon>rosids</taxon>
        <taxon>fabids</taxon>
        <taxon>Fabales</taxon>
        <taxon>Fabaceae</taxon>
        <taxon>Cercidoideae</taxon>
        <taxon>Cercideae</taxon>
        <taxon>Bauhiniinae</taxon>
        <taxon>Bauhinia</taxon>
    </lineage>
</organism>
<gene>
    <name evidence="1" type="ORF">L6164_011724</name>
</gene>
<proteinExistence type="predicted"/>
<name>A0ACB9P910_BAUVA</name>
<dbReference type="EMBL" id="CM039430">
    <property type="protein sequence ID" value="KAI4344507.1"/>
    <property type="molecule type" value="Genomic_DNA"/>
</dbReference>
<accession>A0ACB9P910</accession>
<keyword evidence="2" id="KW-1185">Reference proteome</keyword>
<protein>
    <submittedName>
        <fullName evidence="1">Uncharacterized protein</fullName>
    </submittedName>
</protein>
<comment type="caution">
    <text evidence="1">The sequence shown here is derived from an EMBL/GenBank/DDBJ whole genome shotgun (WGS) entry which is preliminary data.</text>
</comment>
<evidence type="ECO:0000313" key="1">
    <source>
        <dbReference type="EMBL" id="KAI4344507.1"/>
    </source>
</evidence>
<evidence type="ECO:0000313" key="2">
    <source>
        <dbReference type="Proteomes" id="UP000828941"/>
    </source>
</evidence>
<reference evidence="1 2" key="1">
    <citation type="journal article" date="2022" name="DNA Res.">
        <title>Chromosomal-level genome assembly of the orchid tree Bauhinia variegata (Leguminosae; Cercidoideae) supports the allotetraploid origin hypothesis of Bauhinia.</title>
        <authorList>
            <person name="Zhong Y."/>
            <person name="Chen Y."/>
            <person name="Zheng D."/>
            <person name="Pang J."/>
            <person name="Liu Y."/>
            <person name="Luo S."/>
            <person name="Meng S."/>
            <person name="Qian L."/>
            <person name="Wei D."/>
            <person name="Dai S."/>
            <person name="Zhou R."/>
        </authorList>
    </citation>
    <scope>NUCLEOTIDE SEQUENCE [LARGE SCALE GENOMIC DNA]</scope>
    <source>
        <strain evidence="1">BV-YZ2020</strain>
    </source>
</reference>
<sequence>MAEPPHVPRTESLMKRSKLIWRLLLISNFALGAYLFAWAKKRDSMEINGKKKQSLEKSEATAEVPPKPITDYLDSYYDEESLFGPDTMPMKVQDPILEEQQREIFQLMLEERRKMKPKDPMEKKQIDEQKVILKQFIRAESMPKF</sequence>
<dbReference type="Proteomes" id="UP000828941">
    <property type="component" value="Chromosome 5"/>
</dbReference>